<comment type="caution">
    <text evidence="2">The sequence shown here is derived from an EMBL/GenBank/DDBJ whole genome shotgun (WGS) entry which is preliminary data.</text>
</comment>
<dbReference type="Proteomes" id="UP000292958">
    <property type="component" value="Unassembled WGS sequence"/>
</dbReference>
<dbReference type="GO" id="GO:0005886">
    <property type="term" value="C:plasma membrane"/>
    <property type="evidence" value="ECO:0007669"/>
    <property type="project" value="TreeGrafter"/>
</dbReference>
<reference evidence="2 3" key="1">
    <citation type="submission" date="2019-02" db="EMBL/GenBank/DDBJ databases">
        <title>Genomic Encyclopedia of Archaeal and Bacterial Type Strains, Phase II (KMG-II): from individual species to whole genera.</title>
        <authorList>
            <person name="Goeker M."/>
        </authorList>
    </citation>
    <scope>NUCLEOTIDE SEQUENCE [LARGE SCALE GENOMIC DNA]</scope>
    <source>
        <strain evidence="2 3">DSM 18101</strain>
    </source>
</reference>
<dbReference type="InterPro" id="IPR006750">
    <property type="entry name" value="YdcZ"/>
</dbReference>
<protein>
    <submittedName>
        <fullName evidence="2">Transporter family-2 protein</fullName>
    </submittedName>
</protein>
<dbReference type="PANTHER" id="PTHR34821:SF2">
    <property type="entry name" value="INNER MEMBRANE PROTEIN YDCZ"/>
    <property type="match status" value="1"/>
</dbReference>
<organism evidence="2 3">
    <name type="scientific">Edaphobacter modestus</name>
    <dbReference type="NCBI Taxonomy" id="388466"/>
    <lineage>
        <taxon>Bacteria</taxon>
        <taxon>Pseudomonadati</taxon>
        <taxon>Acidobacteriota</taxon>
        <taxon>Terriglobia</taxon>
        <taxon>Terriglobales</taxon>
        <taxon>Acidobacteriaceae</taxon>
        <taxon>Edaphobacter</taxon>
    </lineage>
</organism>
<feature type="transmembrane region" description="Helical" evidence="1">
    <location>
        <begin position="68"/>
        <end position="90"/>
    </location>
</feature>
<accession>A0A4Q7YW46</accession>
<keyword evidence="1" id="KW-0472">Membrane</keyword>
<feature type="transmembrane region" description="Helical" evidence="1">
    <location>
        <begin position="97"/>
        <end position="119"/>
    </location>
</feature>
<dbReference type="AlphaFoldDB" id="A0A4Q7YW46"/>
<gene>
    <name evidence="2" type="ORF">BDD14_3679</name>
</gene>
<evidence type="ECO:0000313" key="2">
    <source>
        <dbReference type="EMBL" id="RZU42132.1"/>
    </source>
</evidence>
<keyword evidence="3" id="KW-1185">Reference proteome</keyword>
<dbReference type="EMBL" id="SHKW01000001">
    <property type="protein sequence ID" value="RZU42132.1"/>
    <property type="molecule type" value="Genomic_DNA"/>
</dbReference>
<feature type="transmembrane region" description="Helical" evidence="1">
    <location>
        <begin position="6"/>
        <end position="26"/>
    </location>
</feature>
<feature type="transmembrane region" description="Helical" evidence="1">
    <location>
        <begin position="38"/>
        <end position="56"/>
    </location>
</feature>
<feature type="transmembrane region" description="Helical" evidence="1">
    <location>
        <begin position="125"/>
        <end position="144"/>
    </location>
</feature>
<dbReference type="RefSeq" id="WP_165420123.1">
    <property type="nucleotide sequence ID" value="NZ_SHKW01000001.1"/>
</dbReference>
<dbReference type="PANTHER" id="PTHR34821">
    <property type="entry name" value="INNER MEMBRANE PROTEIN YDCZ"/>
    <property type="match status" value="1"/>
</dbReference>
<keyword evidence="1" id="KW-0812">Transmembrane</keyword>
<sequence length="145" mass="14921">MKLPFYALTVVIGVVLTVHLAMNGKVGAALNNPRVGNALFWCVGAAMALVIGLSGWEAGALKPLREIHPALLIAGALGACLVFGIAFLIPRIGAGKLTLIMLAGQIVGGLVLSHYGWLGSPREPVSARGVIGTLVMFAGVILATR</sequence>
<dbReference type="Pfam" id="PF04657">
    <property type="entry name" value="DMT_YdcZ"/>
    <property type="match status" value="1"/>
</dbReference>
<evidence type="ECO:0000256" key="1">
    <source>
        <dbReference type="SAM" id="Phobius"/>
    </source>
</evidence>
<evidence type="ECO:0000313" key="3">
    <source>
        <dbReference type="Proteomes" id="UP000292958"/>
    </source>
</evidence>
<keyword evidence="1" id="KW-1133">Transmembrane helix</keyword>
<proteinExistence type="predicted"/>
<name>A0A4Q7YW46_9BACT</name>